<dbReference type="AlphaFoldDB" id="A0A437QJ94"/>
<evidence type="ECO:0000313" key="6">
    <source>
        <dbReference type="EMBL" id="RVU34571.1"/>
    </source>
</evidence>
<dbReference type="SUPFAM" id="SSF53756">
    <property type="entry name" value="UDP-Glycosyltransferase/glycogen phosphorylase"/>
    <property type="match status" value="1"/>
</dbReference>
<sequence length="361" mass="41915">MNMENTLKVANVFFESQHHNFSIFEFFSNIEVCDGISFFYIYFDRKGYFPEKNYVQHDKSMYFSANSEFLPWLNNSHVQFDVIIFHGMFNSTVWSFFSEHVDICKKSIWTVFGGELYEGLENIKPEKLLMLKNVVNNFKLVLTFTLDEQLILQSKLEYGGDVKRYVYIQDWDMPNAEPIGDFLGQQFNFGCDEKVVIVGNSGTPANLHIQVLERLYAQNFSGKILIPLAYGGDPDYLASIKSYLANWFEPNHYFILDGTIPNKLYRQLLSRIDCYILPHVRQQAGQHWMSAFASGKAVYGNPEGANYKKFETLGFNVGNIFEASFKDIDDDKLLFNCQLYRKIFSFESAKSIWVDAIRHTS</sequence>
<evidence type="ECO:0000256" key="4">
    <source>
        <dbReference type="ARBA" id="ARBA00022679"/>
    </source>
</evidence>
<keyword evidence="7" id="KW-1185">Reference proteome</keyword>
<dbReference type="InterPro" id="IPR009993">
    <property type="entry name" value="WecF"/>
</dbReference>
<keyword evidence="5" id="KW-0472">Membrane</keyword>
<dbReference type="GO" id="GO:0009246">
    <property type="term" value="P:enterobacterial common antigen biosynthetic process"/>
    <property type="evidence" value="ECO:0007669"/>
    <property type="project" value="InterPro"/>
</dbReference>
<dbReference type="EMBL" id="SACS01000017">
    <property type="protein sequence ID" value="RVU34571.1"/>
    <property type="molecule type" value="Genomic_DNA"/>
</dbReference>
<keyword evidence="2" id="KW-0997">Cell inner membrane</keyword>
<evidence type="ECO:0000256" key="2">
    <source>
        <dbReference type="ARBA" id="ARBA00022519"/>
    </source>
</evidence>
<comment type="caution">
    <text evidence="6">The sequence shown here is derived from an EMBL/GenBank/DDBJ whole genome shotgun (WGS) entry which is preliminary data.</text>
</comment>
<evidence type="ECO:0000256" key="5">
    <source>
        <dbReference type="ARBA" id="ARBA00023136"/>
    </source>
</evidence>
<keyword evidence="4" id="KW-0808">Transferase</keyword>
<name>A0A437QJ94_9GAMM</name>
<dbReference type="GO" id="GO:0008417">
    <property type="term" value="F:fucosyltransferase activity"/>
    <property type="evidence" value="ECO:0007669"/>
    <property type="project" value="InterPro"/>
</dbReference>
<evidence type="ECO:0008006" key="8">
    <source>
        <dbReference type="Google" id="ProtNLM"/>
    </source>
</evidence>
<organism evidence="6 7">
    <name type="scientific">Rheinheimera riviphila</name>
    <dbReference type="NCBI Taxonomy" id="1834037"/>
    <lineage>
        <taxon>Bacteria</taxon>
        <taxon>Pseudomonadati</taxon>
        <taxon>Pseudomonadota</taxon>
        <taxon>Gammaproteobacteria</taxon>
        <taxon>Chromatiales</taxon>
        <taxon>Chromatiaceae</taxon>
        <taxon>Rheinheimera</taxon>
    </lineage>
</organism>
<keyword evidence="3" id="KW-0328">Glycosyltransferase</keyword>
<evidence type="ECO:0000256" key="3">
    <source>
        <dbReference type="ARBA" id="ARBA00022676"/>
    </source>
</evidence>
<keyword evidence="1" id="KW-1003">Cell membrane</keyword>
<proteinExistence type="predicted"/>
<reference evidence="6 7" key="1">
    <citation type="submission" date="2019-01" db="EMBL/GenBank/DDBJ databases">
        <authorList>
            <person name="Chen W.-M."/>
        </authorList>
    </citation>
    <scope>NUCLEOTIDE SEQUENCE [LARGE SCALE GENOMIC DNA]</scope>
    <source>
        <strain evidence="6 7">KYPC3</strain>
    </source>
</reference>
<dbReference type="Pfam" id="PF07429">
    <property type="entry name" value="Glyco_transf_56"/>
    <property type="match status" value="1"/>
</dbReference>
<evidence type="ECO:0000256" key="1">
    <source>
        <dbReference type="ARBA" id="ARBA00022475"/>
    </source>
</evidence>
<evidence type="ECO:0000313" key="7">
    <source>
        <dbReference type="Proteomes" id="UP000283077"/>
    </source>
</evidence>
<dbReference type="OrthoDB" id="7058953at2"/>
<dbReference type="Proteomes" id="UP000283077">
    <property type="component" value="Unassembled WGS sequence"/>
</dbReference>
<accession>A0A437QJ94</accession>
<protein>
    <recommendedName>
        <fullName evidence="8">Glycosyltransferase family 1 protein</fullName>
    </recommendedName>
</protein>
<gene>
    <name evidence="6" type="ORF">EOE67_15115</name>
</gene>